<feature type="domain" description="GCVT N-terminal" evidence="2">
    <location>
        <begin position="20"/>
        <end position="239"/>
    </location>
</feature>
<protein>
    <submittedName>
        <fullName evidence="3">Glycine cleavage system aminomethyltransferase T</fullName>
    </submittedName>
</protein>
<dbReference type="EMBL" id="JAASRM010000001">
    <property type="protein sequence ID" value="NIK88853.1"/>
    <property type="molecule type" value="Genomic_DNA"/>
</dbReference>
<dbReference type="GO" id="GO:0008168">
    <property type="term" value="F:methyltransferase activity"/>
    <property type="evidence" value="ECO:0007669"/>
    <property type="project" value="UniProtKB-KW"/>
</dbReference>
<evidence type="ECO:0000259" key="2">
    <source>
        <dbReference type="Pfam" id="PF01571"/>
    </source>
</evidence>
<dbReference type="PANTHER" id="PTHR43757:SF2">
    <property type="entry name" value="AMINOMETHYLTRANSFERASE, MITOCHONDRIAL"/>
    <property type="match status" value="1"/>
</dbReference>
<dbReference type="SUPFAM" id="SSF103025">
    <property type="entry name" value="Folate-binding domain"/>
    <property type="match status" value="1"/>
</dbReference>
<dbReference type="AlphaFoldDB" id="A0A846MZW8"/>
<dbReference type="PIRSF" id="PIRSF006487">
    <property type="entry name" value="GcvT"/>
    <property type="match status" value="1"/>
</dbReference>
<dbReference type="InterPro" id="IPR028896">
    <property type="entry name" value="GcvT/YgfZ/DmdA"/>
</dbReference>
<accession>A0A846MZW8</accession>
<keyword evidence="3" id="KW-0808">Transferase</keyword>
<evidence type="ECO:0000313" key="4">
    <source>
        <dbReference type="Proteomes" id="UP000570514"/>
    </source>
</evidence>
<evidence type="ECO:0000256" key="1">
    <source>
        <dbReference type="PIRSR" id="PIRSR006487-1"/>
    </source>
</evidence>
<feature type="binding site" evidence="1">
    <location>
        <position position="188"/>
    </location>
    <ligand>
        <name>substrate</name>
    </ligand>
</feature>
<keyword evidence="3" id="KW-0489">Methyltransferase</keyword>
<comment type="caution">
    <text evidence="3">The sequence shown here is derived from an EMBL/GenBank/DDBJ whole genome shotgun (WGS) entry which is preliminary data.</text>
</comment>
<sequence length="362" mass="38651">MSLQATPFHARAVEANRFNVWENRRGYTLARYYENAAEEALVARFGAVMGDLSWHWRAEFSGGDVEAFVARAFTRNGARLAENEACEVLWLNDGGAVRGRGILLRLARDRFLLSAAEEDRDWLFFAAGLYGVCARDHTSDGVLALIGPYAEEILLAAELSNIPAPMMLRRQSWRGLEIAISRLGIGFEIWCEADIALIVWDRLQAAGAPFALLPAGQEALDTLSFECGLLLPGRDFAPARDGFVAEPSLTALGLFGLVDAGAHYNGKTGAPARGLCGLVLDGPAEPGPVTFAGRSLGQLLACRYSPALQAVIGLAVLEPGEIPQGLSIGHLSCRAVALPFLPLSEPILGFSGAATETAASTV</sequence>
<evidence type="ECO:0000313" key="3">
    <source>
        <dbReference type="EMBL" id="NIK88853.1"/>
    </source>
</evidence>
<dbReference type="Pfam" id="PF01571">
    <property type="entry name" value="GCV_T"/>
    <property type="match status" value="1"/>
</dbReference>
<name>A0A846MZW8_9PROT</name>
<keyword evidence="4" id="KW-1185">Reference proteome</keyword>
<dbReference type="PANTHER" id="PTHR43757">
    <property type="entry name" value="AMINOMETHYLTRANSFERASE"/>
    <property type="match status" value="1"/>
</dbReference>
<gene>
    <name evidence="3" type="ORF">FHS83_002171</name>
</gene>
<organism evidence="3 4">
    <name type="scientific">Rhizomicrobium palustre</name>
    <dbReference type="NCBI Taxonomy" id="189966"/>
    <lineage>
        <taxon>Bacteria</taxon>
        <taxon>Pseudomonadati</taxon>
        <taxon>Pseudomonadota</taxon>
        <taxon>Alphaproteobacteria</taxon>
        <taxon>Micropepsales</taxon>
        <taxon>Micropepsaceae</taxon>
        <taxon>Rhizomicrobium</taxon>
    </lineage>
</organism>
<proteinExistence type="predicted"/>
<dbReference type="Gene3D" id="3.30.1360.120">
    <property type="entry name" value="Probable tRNA modification gtpase trme, domain 1"/>
    <property type="match status" value="1"/>
</dbReference>
<dbReference type="RefSeq" id="WP_167082989.1">
    <property type="nucleotide sequence ID" value="NZ_BAAADC010000001.1"/>
</dbReference>
<dbReference type="GO" id="GO:0032259">
    <property type="term" value="P:methylation"/>
    <property type="evidence" value="ECO:0007669"/>
    <property type="project" value="UniProtKB-KW"/>
</dbReference>
<reference evidence="3 4" key="1">
    <citation type="submission" date="2020-03" db="EMBL/GenBank/DDBJ databases">
        <title>Genomic Encyclopedia of Type Strains, Phase IV (KMG-IV): sequencing the most valuable type-strain genomes for metagenomic binning, comparative biology and taxonomic classification.</title>
        <authorList>
            <person name="Goeker M."/>
        </authorList>
    </citation>
    <scope>NUCLEOTIDE SEQUENCE [LARGE SCALE GENOMIC DNA]</scope>
    <source>
        <strain evidence="3 4">DSM 19867</strain>
    </source>
</reference>
<dbReference type="InterPro" id="IPR006222">
    <property type="entry name" value="GCVT_N"/>
</dbReference>
<dbReference type="Proteomes" id="UP000570514">
    <property type="component" value="Unassembled WGS sequence"/>
</dbReference>
<dbReference type="InterPro" id="IPR027266">
    <property type="entry name" value="TrmE/GcvT-like"/>
</dbReference>